<dbReference type="PANTHER" id="PTHR45947">
    <property type="entry name" value="SULFOQUINOVOSYL TRANSFERASE SQD2"/>
    <property type="match status" value="1"/>
</dbReference>
<accession>A0A517QQI1</accession>
<dbReference type="CDD" id="cd03808">
    <property type="entry name" value="GT4_CapM-like"/>
    <property type="match status" value="1"/>
</dbReference>
<dbReference type="InterPro" id="IPR028098">
    <property type="entry name" value="Glyco_trans_4-like_N"/>
</dbReference>
<evidence type="ECO:0000259" key="1">
    <source>
        <dbReference type="Pfam" id="PF00534"/>
    </source>
</evidence>
<evidence type="ECO:0000313" key="4">
    <source>
        <dbReference type="Proteomes" id="UP000315724"/>
    </source>
</evidence>
<dbReference type="Pfam" id="PF00534">
    <property type="entry name" value="Glycos_transf_1"/>
    <property type="match status" value="1"/>
</dbReference>
<dbReference type="Pfam" id="PF13439">
    <property type="entry name" value="Glyco_transf_4"/>
    <property type="match status" value="1"/>
</dbReference>
<reference evidence="3 4" key="1">
    <citation type="submission" date="2019-02" db="EMBL/GenBank/DDBJ databases">
        <title>Deep-cultivation of Planctomycetes and their phenomic and genomic characterization uncovers novel biology.</title>
        <authorList>
            <person name="Wiegand S."/>
            <person name="Jogler M."/>
            <person name="Boedeker C."/>
            <person name="Pinto D."/>
            <person name="Vollmers J."/>
            <person name="Rivas-Marin E."/>
            <person name="Kohn T."/>
            <person name="Peeters S.H."/>
            <person name="Heuer A."/>
            <person name="Rast P."/>
            <person name="Oberbeckmann S."/>
            <person name="Bunk B."/>
            <person name="Jeske O."/>
            <person name="Meyerdierks A."/>
            <person name="Storesund J.E."/>
            <person name="Kallscheuer N."/>
            <person name="Luecker S."/>
            <person name="Lage O.M."/>
            <person name="Pohl T."/>
            <person name="Merkel B.J."/>
            <person name="Hornburger P."/>
            <person name="Mueller R.-W."/>
            <person name="Bruemmer F."/>
            <person name="Labrenz M."/>
            <person name="Spormann A.M."/>
            <person name="Op den Camp H."/>
            <person name="Overmann J."/>
            <person name="Amann R."/>
            <person name="Jetten M.S.M."/>
            <person name="Mascher T."/>
            <person name="Medema M.H."/>
            <person name="Devos D.P."/>
            <person name="Kaster A.-K."/>
            <person name="Ovreas L."/>
            <person name="Rohde M."/>
            <person name="Galperin M.Y."/>
            <person name="Jogler C."/>
        </authorList>
    </citation>
    <scope>NUCLEOTIDE SEQUENCE [LARGE SCALE GENOMIC DNA]</scope>
    <source>
        <strain evidence="3 4">Mal48</strain>
    </source>
</reference>
<dbReference type="SUPFAM" id="SSF53756">
    <property type="entry name" value="UDP-Glycosyltransferase/glycogen phosphorylase"/>
    <property type="match status" value="1"/>
</dbReference>
<dbReference type="EC" id="2.4.-.-" evidence="3"/>
<keyword evidence="4" id="KW-1185">Reference proteome</keyword>
<proteinExistence type="predicted"/>
<dbReference type="GO" id="GO:0016758">
    <property type="term" value="F:hexosyltransferase activity"/>
    <property type="evidence" value="ECO:0007669"/>
    <property type="project" value="TreeGrafter"/>
</dbReference>
<evidence type="ECO:0000313" key="3">
    <source>
        <dbReference type="EMBL" id="QDT33853.1"/>
    </source>
</evidence>
<name>A0A517QQI1_9PLAN</name>
<dbReference type="PANTHER" id="PTHR45947:SF3">
    <property type="entry name" value="SULFOQUINOVOSYL TRANSFERASE SQD2"/>
    <property type="match status" value="1"/>
</dbReference>
<keyword evidence="3" id="KW-0328">Glycosyltransferase</keyword>
<sequence length="388" mass="43574">MNVAHIITRLILGGAQENTLHNVEDQHDIHGDDVCLITGPAEGPEGSLIPRAREGRFRLEVLPEMKRSIRPLDDWRAYRRLIRLLREIQPDLIHTHSSKAGILGRYAARKLKIPVVHSIHGAAFHFGQPKIAYKAYVAAEKAVSGWTRKYICVADAMRDAYVAEGISTPEKYITIQSGFDVEPFLNPPVSREQVRRQFGFSDDHIVVGKIGRLFHLKGHEFLIESATEVINQNPNVRYLFVGDGILRDQYEASIKEAGLSDFFRFSGLVPTSEIPQLMHAMDIVAHTSQWEGLARVLPQGLISGKPVISYDVGGAREVVIPGETGFLLPQDSIKELTIAILDLAANPELRERFGSAGRDRFTDLFRHEVMTERIREVYQDVLSQSQSQ</sequence>
<feature type="domain" description="Glycosyltransferase subfamily 4-like N-terminal" evidence="2">
    <location>
        <begin position="17"/>
        <end position="182"/>
    </location>
</feature>
<protein>
    <submittedName>
        <fullName evidence="3">Glycosyltransferase EpsD</fullName>
        <ecNumber evidence="3">2.4.-.-</ecNumber>
    </submittedName>
</protein>
<dbReference type="RefSeq" id="WP_145200826.1">
    <property type="nucleotide sequence ID" value="NZ_CP036267.1"/>
</dbReference>
<dbReference type="AlphaFoldDB" id="A0A517QQI1"/>
<feature type="domain" description="Glycosyl transferase family 1" evidence="1">
    <location>
        <begin position="191"/>
        <end position="359"/>
    </location>
</feature>
<evidence type="ECO:0000259" key="2">
    <source>
        <dbReference type="Pfam" id="PF13439"/>
    </source>
</evidence>
<organism evidence="3 4">
    <name type="scientific">Thalassoglobus polymorphus</name>
    <dbReference type="NCBI Taxonomy" id="2527994"/>
    <lineage>
        <taxon>Bacteria</taxon>
        <taxon>Pseudomonadati</taxon>
        <taxon>Planctomycetota</taxon>
        <taxon>Planctomycetia</taxon>
        <taxon>Planctomycetales</taxon>
        <taxon>Planctomycetaceae</taxon>
        <taxon>Thalassoglobus</taxon>
    </lineage>
</organism>
<dbReference type="Gene3D" id="3.40.50.2000">
    <property type="entry name" value="Glycogen Phosphorylase B"/>
    <property type="match status" value="2"/>
</dbReference>
<keyword evidence="3" id="KW-0808">Transferase</keyword>
<gene>
    <name evidence="3" type="primary">epsD_2</name>
    <name evidence="3" type="ORF">Mal48_31090</name>
</gene>
<dbReference type="Proteomes" id="UP000315724">
    <property type="component" value="Chromosome"/>
</dbReference>
<dbReference type="KEGG" id="tpol:Mal48_31090"/>
<dbReference type="InterPro" id="IPR001296">
    <property type="entry name" value="Glyco_trans_1"/>
</dbReference>
<dbReference type="InterPro" id="IPR050194">
    <property type="entry name" value="Glycosyltransferase_grp1"/>
</dbReference>
<dbReference type="EMBL" id="CP036267">
    <property type="protein sequence ID" value="QDT33853.1"/>
    <property type="molecule type" value="Genomic_DNA"/>
</dbReference>
<dbReference type="OrthoDB" id="9806653at2"/>